<feature type="transmembrane region" description="Helical" evidence="2">
    <location>
        <begin position="166"/>
        <end position="183"/>
    </location>
</feature>
<dbReference type="Pfam" id="PF01757">
    <property type="entry name" value="Acyl_transf_3"/>
    <property type="match status" value="1"/>
</dbReference>
<name>A0A6I2FD42_9MICO</name>
<feature type="transmembrane region" description="Helical" evidence="2">
    <location>
        <begin position="252"/>
        <end position="272"/>
    </location>
</feature>
<keyword evidence="2" id="KW-0472">Membrane</keyword>
<dbReference type="EMBL" id="WJIF01000005">
    <property type="protein sequence ID" value="MRG60406.1"/>
    <property type="molecule type" value="Genomic_DNA"/>
</dbReference>
<evidence type="ECO:0000259" key="3">
    <source>
        <dbReference type="Pfam" id="PF01757"/>
    </source>
</evidence>
<keyword evidence="2" id="KW-1133">Transmembrane helix</keyword>
<keyword evidence="4" id="KW-0012">Acyltransferase</keyword>
<evidence type="ECO:0000313" key="5">
    <source>
        <dbReference type="Proteomes" id="UP000431080"/>
    </source>
</evidence>
<feature type="transmembrane region" description="Helical" evidence="2">
    <location>
        <begin position="88"/>
        <end position="110"/>
    </location>
</feature>
<feature type="transmembrane region" description="Helical" evidence="2">
    <location>
        <begin position="195"/>
        <end position="214"/>
    </location>
</feature>
<evidence type="ECO:0000313" key="4">
    <source>
        <dbReference type="EMBL" id="MRG60406.1"/>
    </source>
</evidence>
<feature type="compositionally biased region" description="Low complexity" evidence="1">
    <location>
        <begin position="13"/>
        <end position="37"/>
    </location>
</feature>
<feature type="domain" description="Acyltransferase 3" evidence="3">
    <location>
        <begin position="43"/>
        <end position="377"/>
    </location>
</feature>
<feature type="transmembrane region" description="Helical" evidence="2">
    <location>
        <begin position="326"/>
        <end position="347"/>
    </location>
</feature>
<feature type="transmembrane region" description="Helical" evidence="2">
    <location>
        <begin position="220"/>
        <end position="240"/>
    </location>
</feature>
<feature type="transmembrane region" description="Helical" evidence="2">
    <location>
        <begin position="367"/>
        <end position="385"/>
    </location>
</feature>
<comment type="caution">
    <text evidence="4">The sequence shown here is derived from an EMBL/GenBank/DDBJ whole genome shotgun (WGS) entry which is preliminary data.</text>
</comment>
<keyword evidence="4" id="KW-0808">Transferase</keyword>
<dbReference type="GO" id="GO:0016747">
    <property type="term" value="F:acyltransferase activity, transferring groups other than amino-acyl groups"/>
    <property type="evidence" value="ECO:0007669"/>
    <property type="project" value="InterPro"/>
</dbReference>
<dbReference type="RefSeq" id="WP_153684845.1">
    <property type="nucleotide sequence ID" value="NZ_WJIF01000005.1"/>
</dbReference>
<evidence type="ECO:0000256" key="1">
    <source>
        <dbReference type="SAM" id="MobiDB-lite"/>
    </source>
</evidence>
<feature type="transmembrane region" description="Helical" evidence="2">
    <location>
        <begin position="406"/>
        <end position="426"/>
    </location>
</feature>
<feature type="transmembrane region" description="Helical" evidence="2">
    <location>
        <begin position="47"/>
        <end position="68"/>
    </location>
</feature>
<organism evidence="4 5">
    <name type="scientific">Agromyces agglutinans</name>
    <dbReference type="NCBI Taxonomy" id="2662258"/>
    <lineage>
        <taxon>Bacteria</taxon>
        <taxon>Bacillati</taxon>
        <taxon>Actinomycetota</taxon>
        <taxon>Actinomycetes</taxon>
        <taxon>Micrococcales</taxon>
        <taxon>Microbacteriaceae</taxon>
        <taxon>Agromyces</taxon>
    </lineage>
</organism>
<feature type="region of interest" description="Disordered" evidence="1">
    <location>
        <begin position="1"/>
        <end position="41"/>
    </location>
</feature>
<evidence type="ECO:0000256" key="2">
    <source>
        <dbReference type="SAM" id="Phobius"/>
    </source>
</evidence>
<gene>
    <name evidence="4" type="ORF">GE115_11095</name>
</gene>
<feature type="transmembrane region" description="Helical" evidence="2">
    <location>
        <begin position="131"/>
        <end position="154"/>
    </location>
</feature>
<keyword evidence="2" id="KW-0812">Transmembrane</keyword>
<dbReference type="Proteomes" id="UP000431080">
    <property type="component" value="Unassembled WGS sequence"/>
</dbReference>
<keyword evidence="5" id="KW-1185">Reference proteome</keyword>
<feature type="transmembrane region" description="Helical" evidence="2">
    <location>
        <begin position="284"/>
        <end position="305"/>
    </location>
</feature>
<accession>A0A6I2FD42</accession>
<proteinExistence type="predicted"/>
<protein>
    <submittedName>
        <fullName evidence="4">Acyltransferase family protein</fullName>
    </submittedName>
</protein>
<dbReference type="AlphaFoldDB" id="A0A6I2FD42"/>
<sequence>MTLFAERPTEQVGPRAPRSPQARRSPARRSPQPAQPGRSRRDAGIDAARAACLVVVFVLHAMMVGVTVGPDGPVLENAMEQWDGFAAATWIVQVMPLFFVIGGYAGWTAWQSMRARGGTAAEFVRARVERLVRPAIALVVAVGAALGLLALAGVPAEVVATAGFRIGQPLWFLAVYLACTALVPMMVRAHERRPIATLAGLATVVVSVDALRVATGIEAIGFANLLFVWLLVQQLGFVLAQGHVDRMPRRARLLVAGAALALLFAITHGGPYTPDLFQNLNPPTAALVVLGVVQLMLFSLVRARLRRWAERPRPAALVARFGEWGMTLYLWHLPAFVALAAALLVAHQAFGLELPDPVSPEWWASRPAWLVGAAVVTAMLVRVFARYERGSGTGPRAVGVRLRVRVPLGVAVVAGIVGVGVALVIGFAPLPALLSVALLAVALAGARRAVPAVGAQPTRNSAIVSASERGSHR</sequence>
<dbReference type="InterPro" id="IPR002656">
    <property type="entry name" value="Acyl_transf_3_dom"/>
</dbReference>
<reference evidence="4 5" key="1">
    <citation type="submission" date="2019-10" db="EMBL/GenBank/DDBJ databases">
        <authorList>
            <person name="Nie G."/>
            <person name="Ming H."/>
            <person name="Yi B."/>
        </authorList>
    </citation>
    <scope>NUCLEOTIDE SEQUENCE [LARGE SCALE GENOMIC DNA]</scope>
    <source>
        <strain evidence="4 5">CFH 90414</strain>
    </source>
</reference>